<feature type="region of interest" description="Disordered" evidence="1">
    <location>
        <begin position="117"/>
        <end position="144"/>
    </location>
</feature>
<evidence type="ECO:0000313" key="2">
    <source>
        <dbReference type="EMBL" id="MBK6974762.1"/>
    </source>
</evidence>
<reference evidence="2" key="1">
    <citation type="submission" date="2020-10" db="EMBL/GenBank/DDBJ databases">
        <title>Connecting structure to function with the recovery of over 1000 high-quality activated sludge metagenome-assembled genomes encoding full-length rRNA genes using long-read sequencing.</title>
        <authorList>
            <person name="Singleton C.M."/>
            <person name="Petriglieri F."/>
            <person name="Kristensen J.M."/>
            <person name="Kirkegaard R.H."/>
            <person name="Michaelsen T.Y."/>
            <person name="Andersen M.H."/>
            <person name="Karst S.M."/>
            <person name="Dueholm M.S."/>
            <person name="Nielsen P.H."/>
            <person name="Albertsen M."/>
        </authorList>
    </citation>
    <scope>NUCLEOTIDE SEQUENCE</scope>
    <source>
        <strain evidence="2">Bjer_18-Q3-R1-45_BAT3C.347</strain>
    </source>
</reference>
<feature type="compositionally biased region" description="Low complexity" evidence="1">
    <location>
        <begin position="133"/>
        <end position="144"/>
    </location>
</feature>
<gene>
    <name evidence="2" type="ORF">IPH26_18110</name>
</gene>
<sequence length="144" mass="15852">MKPVPQTAAEWVEEIALAYEDAREAQPFMPLVGVLPRDRKLFHLAPHVAIKFRALPESRRQAAVEAALCTYVASEGKGLRDDPRVAFALCYLASHFGLNLVSQNTVDEVMDQIAAGGVKATSSRKRGSRSGLRRPAPANTNRRR</sequence>
<name>A0A9D7EBX3_9PROT</name>
<dbReference type="Proteomes" id="UP000807785">
    <property type="component" value="Unassembled WGS sequence"/>
</dbReference>
<evidence type="ECO:0000313" key="3">
    <source>
        <dbReference type="Proteomes" id="UP000807785"/>
    </source>
</evidence>
<dbReference type="AlphaFoldDB" id="A0A9D7EBX3"/>
<organism evidence="2 3">
    <name type="scientific">Candidatus Methylophosphatis roskildensis</name>
    <dbReference type="NCBI Taxonomy" id="2899263"/>
    <lineage>
        <taxon>Bacteria</taxon>
        <taxon>Pseudomonadati</taxon>
        <taxon>Pseudomonadota</taxon>
        <taxon>Betaproteobacteria</taxon>
        <taxon>Nitrosomonadales</taxon>
        <taxon>Sterolibacteriaceae</taxon>
        <taxon>Candidatus Methylophosphatis</taxon>
    </lineage>
</organism>
<accession>A0A9D7EBX3</accession>
<protein>
    <submittedName>
        <fullName evidence="2">Uncharacterized protein</fullName>
    </submittedName>
</protein>
<evidence type="ECO:0000256" key="1">
    <source>
        <dbReference type="SAM" id="MobiDB-lite"/>
    </source>
</evidence>
<comment type="caution">
    <text evidence="2">The sequence shown here is derived from an EMBL/GenBank/DDBJ whole genome shotgun (WGS) entry which is preliminary data.</text>
</comment>
<proteinExistence type="predicted"/>
<feature type="compositionally biased region" description="Basic residues" evidence="1">
    <location>
        <begin position="122"/>
        <end position="132"/>
    </location>
</feature>
<dbReference type="EMBL" id="JADJEV010000004">
    <property type="protein sequence ID" value="MBK6974762.1"/>
    <property type="molecule type" value="Genomic_DNA"/>
</dbReference>